<dbReference type="Pfam" id="PF12645">
    <property type="entry name" value="HTH_16"/>
    <property type="match status" value="1"/>
</dbReference>
<feature type="domain" description="Helix-turn-helix conjugative transposon-like" evidence="1">
    <location>
        <begin position="5"/>
        <end position="60"/>
    </location>
</feature>
<name>A0A0A1GZG2_9LACO</name>
<reference evidence="2 3" key="1">
    <citation type="submission" date="2014-11" db="EMBL/GenBank/DDBJ databases">
        <title>Complete genome sequence and analysis of Lactobacillus hokkaidonensis LOOC260T.</title>
        <authorList>
            <person name="Tanizawa Y."/>
            <person name="Tohno M."/>
            <person name="Kaminuma E."/>
            <person name="Nakamura Y."/>
            <person name="Arita M."/>
        </authorList>
    </citation>
    <scope>NUCLEOTIDE SEQUENCE [LARGE SCALE GENOMIC DNA]</scope>
    <source>
        <strain evidence="2 3">LOOC260</strain>
    </source>
</reference>
<evidence type="ECO:0000313" key="3">
    <source>
        <dbReference type="Proteomes" id="UP000031620"/>
    </source>
</evidence>
<evidence type="ECO:0000259" key="1">
    <source>
        <dbReference type="Pfam" id="PF12645"/>
    </source>
</evidence>
<dbReference type="EMBL" id="AP014680">
    <property type="protein sequence ID" value="BAP86384.1"/>
    <property type="molecule type" value="Genomic_DNA"/>
</dbReference>
<gene>
    <name evidence="2" type="ORF">LOOC260_118780</name>
</gene>
<protein>
    <submittedName>
        <fullName evidence="2">Conjugal transfer protein</fullName>
    </submittedName>
</protein>
<dbReference type="InterPro" id="IPR024760">
    <property type="entry name" value="HTH_dom_conjug_TS-like"/>
</dbReference>
<evidence type="ECO:0000313" key="2">
    <source>
        <dbReference type="EMBL" id="BAP86384.1"/>
    </source>
</evidence>
<proteinExistence type="predicted"/>
<accession>A0A0A1GZG2</accession>
<dbReference type="KEGG" id="lho:LOOC260_118780"/>
<dbReference type="Proteomes" id="UP000031620">
    <property type="component" value="Chromosome"/>
</dbReference>
<sequence>MNYTETICAAQQGDPIAMAKLIKEFQPLIINITTWGHSYFDEDRYQILNEHFIHTVHKFNLERYLE</sequence>
<dbReference type="AlphaFoldDB" id="A0A0A1GZG2"/>
<organism evidence="2 3">
    <name type="scientific">Paucilactobacillus hokkaidonensis JCM 18461</name>
    <dbReference type="NCBI Taxonomy" id="1291742"/>
    <lineage>
        <taxon>Bacteria</taxon>
        <taxon>Bacillati</taxon>
        <taxon>Bacillota</taxon>
        <taxon>Bacilli</taxon>
        <taxon>Lactobacillales</taxon>
        <taxon>Lactobacillaceae</taxon>
        <taxon>Paucilactobacillus</taxon>
    </lineage>
</organism>
<dbReference type="RefSeq" id="WP_010579427.1">
    <property type="nucleotide sequence ID" value="NZ_AP014680.1"/>
</dbReference>
<dbReference type="HOGENOM" id="CLU_190571_1_0_9"/>